<comment type="caution">
    <text evidence="1">The sequence shown here is derived from an EMBL/GenBank/DDBJ whole genome shotgun (WGS) entry which is preliminary data.</text>
</comment>
<dbReference type="EMBL" id="JRTT01000041">
    <property type="protein sequence ID" value="KHD74561.1"/>
    <property type="molecule type" value="Genomic_DNA"/>
</dbReference>
<name>A0A0A6UGH3_ACTUT</name>
<gene>
    <name evidence="1" type="ORF">MB27_28010</name>
</gene>
<protein>
    <submittedName>
        <fullName evidence="1">Uncharacterized protein</fullName>
    </submittedName>
</protein>
<keyword evidence="2" id="KW-1185">Reference proteome</keyword>
<sequence length="118" mass="12971">MVTSCRQVGQIGFSALVLQQSYEVEPALTMTCVHELPQHSLGSSLVEHFGEIVPSILAHVVVSPARHQFVEAILMDHQPDDPPTSCPDTFVGQFAETALTALFHERIRQPPRALPSIM</sequence>
<reference evidence="1 2" key="1">
    <citation type="submission" date="2014-10" db="EMBL/GenBank/DDBJ databases">
        <title>Draft genome sequence of Actinoplanes utahensis NRRL 12052.</title>
        <authorList>
            <person name="Velasco-Bucheli B."/>
            <person name="del Cerro C."/>
            <person name="Hormigo D."/>
            <person name="Garcia J.L."/>
            <person name="Acebal C."/>
            <person name="Arroyo M."/>
            <person name="de la Mata I."/>
        </authorList>
    </citation>
    <scope>NUCLEOTIDE SEQUENCE [LARGE SCALE GENOMIC DNA]</scope>
    <source>
        <strain evidence="1 2">NRRL 12052</strain>
    </source>
</reference>
<dbReference type="Proteomes" id="UP000054537">
    <property type="component" value="Unassembled WGS sequence"/>
</dbReference>
<evidence type="ECO:0000313" key="2">
    <source>
        <dbReference type="Proteomes" id="UP000054537"/>
    </source>
</evidence>
<evidence type="ECO:0000313" key="1">
    <source>
        <dbReference type="EMBL" id="KHD74561.1"/>
    </source>
</evidence>
<dbReference type="STRING" id="1869.MB27_28010"/>
<dbReference type="AlphaFoldDB" id="A0A0A6UGH3"/>
<accession>A0A0A6UGH3</accession>
<organism evidence="1 2">
    <name type="scientific">Actinoplanes utahensis</name>
    <dbReference type="NCBI Taxonomy" id="1869"/>
    <lineage>
        <taxon>Bacteria</taxon>
        <taxon>Bacillati</taxon>
        <taxon>Actinomycetota</taxon>
        <taxon>Actinomycetes</taxon>
        <taxon>Micromonosporales</taxon>
        <taxon>Micromonosporaceae</taxon>
        <taxon>Actinoplanes</taxon>
    </lineage>
</organism>
<proteinExistence type="predicted"/>